<comment type="caution">
    <text evidence="1">The sequence shown here is derived from an EMBL/GenBank/DDBJ whole genome shotgun (WGS) entry which is preliminary data.</text>
</comment>
<name>A0A8T0EEE1_ARGBR</name>
<gene>
    <name evidence="1" type="ORF">HNY73_017417</name>
</gene>
<dbReference type="AlphaFoldDB" id="A0A8T0EEE1"/>
<dbReference type="EMBL" id="JABXBU010002228">
    <property type="protein sequence ID" value="KAF8769808.1"/>
    <property type="molecule type" value="Genomic_DNA"/>
</dbReference>
<keyword evidence="2" id="KW-1185">Reference proteome</keyword>
<reference evidence="1" key="1">
    <citation type="journal article" date="2020" name="bioRxiv">
        <title>Chromosome-level reference genome of the European wasp spider Argiope bruennichi: a resource for studies on range expansion and evolutionary adaptation.</title>
        <authorList>
            <person name="Sheffer M.M."/>
            <person name="Hoppe A."/>
            <person name="Krehenwinkel H."/>
            <person name="Uhl G."/>
            <person name="Kuss A.W."/>
            <person name="Jensen L."/>
            <person name="Jensen C."/>
            <person name="Gillespie R.G."/>
            <person name="Hoff K.J."/>
            <person name="Prost S."/>
        </authorList>
    </citation>
    <scope>NUCLEOTIDE SEQUENCE</scope>
</reference>
<reference evidence="1" key="2">
    <citation type="submission" date="2020-06" db="EMBL/GenBank/DDBJ databases">
        <authorList>
            <person name="Sheffer M."/>
        </authorList>
    </citation>
    <scope>NUCLEOTIDE SEQUENCE</scope>
</reference>
<proteinExistence type="predicted"/>
<protein>
    <submittedName>
        <fullName evidence="1">Uncharacterized protein</fullName>
    </submittedName>
</protein>
<accession>A0A8T0EEE1</accession>
<evidence type="ECO:0000313" key="2">
    <source>
        <dbReference type="Proteomes" id="UP000807504"/>
    </source>
</evidence>
<evidence type="ECO:0000313" key="1">
    <source>
        <dbReference type="EMBL" id="KAF8769808.1"/>
    </source>
</evidence>
<dbReference type="Proteomes" id="UP000807504">
    <property type="component" value="Unassembled WGS sequence"/>
</dbReference>
<organism evidence="1 2">
    <name type="scientific">Argiope bruennichi</name>
    <name type="common">Wasp spider</name>
    <name type="synonym">Aranea bruennichi</name>
    <dbReference type="NCBI Taxonomy" id="94029"/>
    <lineage>
        <taxon>Eukaryota</taxon>
        <taxon>Metazoa</taxon>
        <taxon>Ecdysozoa</taxon>
        <taxon>Arthropoda</taxon>
        <taxon>Chelicerata</taxon>
        <taxon>Arachnida</taxon>
        <taxon>Araneae</taxon>
        <taxon>Araneomorphae</taxon>
        <taxon>Entelegynae</taxon>
        <taxon>Araneoidea</taxon>
        <taxon>Araneidae</taxon>
        <taxon>Argiope</taxon>
    </lineage>
</organism>
<sequence>MLKILKGLKGRLVVINMMNEDVTIEDAFEVIRLLGLDKKASSDRGSQDCKHKDVRKNDDGWYVCTSCHEELRYNPNKPPLSHLQLYLIMKRQQSLKSRAKI</sequence>